<keyword evidence="4" id="KW-1185">Reference proteome</keyword>
<proteinExistence type="predicted"/>
<dbReference type="InterPro" id="IPR053892">
    <property type="entry name" value="MoaF-like"/>
</dbReference>
<dbReference type="EMBL" id="RKQZ01000001">
    <property type="protein sequence ID" value="RPF20696.1"/>
    <property type="molecule type" value="Genomic_DNA"/>
</dbReference>
<dbReference type="AlphaFoldDB" id="A0A3N4YMM5"/>
<gene>
    <name evidence="3" type="ORF">EDD34_1295</name>
</gene>
<reference evidence="3 4" key="1">
    <citation type="submission" date="2018-11" db="EMBL/GenBank/DDBJ databases">
        <title>Sequencing the genomes of 1000 actinobacteria strains.</title>
        <authorList>
            <person name="Klenk H.-P."/>
        </authorList>
    </citation>
    <scope>NUCLEOTIDE SEQUENCE [LARGE SCALE GENOMIC DNA]</scope>
    <source>
        <strain evidence="3 4">DSM 15700</strain>
    </source>
</reference>
<evidence type="ECO:0000259" key="1">
    <source>
        <dbReference type="Pfam" id="PF12680"/>
    </source>
</evidence>
<comment type="caution">
    <text evidence="3">The sequence shown here is derived from an EMBL/GenBank/DDBJ whole genome shotgun (WGS) entry which is preliminary data.</text>
</comment>
<dbReference type="SUPFAM" id="SSF54427">
    <property type="entry name" value="NTF2-like"/>
    <property type="match status" value="1"/>
</dbReference>
<dbReference type="Proteomes" id="UP000280501">
    <property type="component" value="Unassembled WGS sequence"/>
</dbReference>
<dbReference type="Pfam" id="PF22036">
    <property type="entry name" value="MoaF_like"/>
    <property type="match status" value="1"/>
</dbReference>
<organism evidence="3 4">
    <name type="scientific">Myceligenerans xiligouense</name>
    <dbReference type="NCBI Taxonomy" id="253184"/>
    <lineage>
        <taxon>Bacteria</taxon>
        <taxon>Bacillati</taxon>
        <taxon>Actinomycetota</taxon>
        <taxon>Actinomycetes</taxon>
        <taxon>Micrococcales</taxon>
        <taxon>Promicromonosporaceae</taxon>
        <taxon>Myceligenerans</taxon>
    </lineage>
</organism>
<dbReference type="InterPro" id="IPR037401">
    <property type="entry name" value="SnoaL-like"/>
</dbReference>
<name>A0A3N4YMM5_9MICO</name>
<dbReference type="Pfam" id="PF12680">
    <property type="entry name" value="SnoaL_2"/>
    <property type="match status" value="1"/>
</dbReference>
<evidence type="ECO:0000313" key="4">
    <source>
        <dbReference type="Proteomes" id="UP000280501"/>
    </source>
</evidence>
<dbReference type="Gene3D" id="3.10.450.50">
    <property type="match status" value="1"/>
</dbReference>
<feature type="domain" description="SnoaL-like" evidence="1">
    <location>
        <begin position="128"/>
        <end position="218"/>
    </location>
</feature>
<sequence length="238" mass="25952">MTTQLIGKTYKFDLGLLKVRFTFESPTQGSFVVEEGGGLAPDGHAETVALHLKEIRDGVFLNSWTEASGATVTHVEDFANATLYSNVTVDGTLYNFVGTITEVSTDATTESNVTVGDQAARNTEIVLTAMRELFAEKDLTALDRYWAEPYVQHSPQMPDGLDTLRAAVPGLAGFSWEPQRIAAQGDLVFTHSLVHGWAPGPVVIVDIYRLENGRIVEHWDVVQELTPAESTASGRPMV</sequence>
<dbReference type="InterPro" id="IPR032710">
    <property type="entry name" value="NTF2-like_dom_sf"/>
</dbReference>
<evidence type="ECO:0000259" key="2">
    <source>
        <dbReference type="Pfam" id="PF22036"/>
    </source>
</evidence>
<protein>
    <submittedName>
        <fullName evidence="3">Putative SnoaL-like aldol condensation-catalyzing enzyme</fullName>
    </submittedName>
</protein>
<dbReference type="RefSeq" id="WP_211341508.1">
    <property type="nucleotide sequence ID" value="NZ_RKQZ01000001.1"/>
</dbReference>
<feature type="domain" description="MoaF-like" evidence="2">
    <location>
        <begin position="6"/>
        <end position="101"/>
    </location>
</feature>
<evidence type="ECO:0000313" key="3">
    <source>
        <dbReference type="EMBL" id="RPF20696.1"/>
    </source>
</evidence>
<accession>A0A3N4YMM5</accession>